<keyword evidence="3" id="KW-0547">Nucleotide-binding</keyword>
<evidence type="ECO:0000256" key="3">
    <source>
        <dbReference type="ARBA" id="ARBA00022741"/>
    </source>
</evidence>
<evidence type="ECO:0000313" key="7">
    <source>
        <dbReference type="Proteomes" id="UP000182743"/>
    </source>
</evidence>
<dbReference type="PANTHER" id="PTHR42734">
    <property type="entry name" value="METAL TRANSPORT SYSTEM ATP-BINDING PROTEIN TM_0124-RELATED"/>
    <property type="match status" value="1"/>
</dbReference>
<comment type="similarity">
    <text evidence="1">Belongs to the ABC transporter superfamily.</text>
</comment>
<dbReference type="Pfam" id="PF00005">
    <property type="entry name" value="ABC_tran"/>
    <property type="match status" value="1"/>
</dbReference>
<keyword evidence="6" id="KW-0378">Hydrolase</keyword>
<dbReference type="EC" id="3.6.3.-" evidence="6"/>
<dbReference type="AlphaFoldDB" id="A0A1J5JGK7"/>
<accession>A0A1J5JGK7</accession>
<dbReference type="Proteomes" id="UP000182743">
    <property type="component" value="Unassembled WGS sequence"/>
</dbReference>
<feature type="domain" description="ABC transporter" evidence="5">
    <location>
        <begin position="24"/>
        <end position="259"/>
    </location>
</feature>
<protein>
    <submittedName>
        <fullName evidence="6">High-affinity zinc uptake system ATP-binding protein ZnuC</fullName>
        <ecNumber evidence="6">3.6.3.-</ecNumber>
    </submittedName>
</protein>
<dbReference type="GO" id="GO:0005524">
    <property type="term" value="F:ATP binding"/>
    <property type="evidence" value="ECO:0007669"/>
    <property type="project" value="UniProtKB-KW"/>
</dbReference>
<evidence type="ECO:0000313" key="6">
    <source>
        <dbReference type="EMBL" id="OIQ08309.1"/>
    </source>
</evidence>
<keyword evidence="2" id="KW-0813">Transport</keyword>
<dbReference type="RefSeq" id="WP_081358695.1">
    <property type="nucleotide sequence ID" value="NZ_MIHH01000012.1"/>
</dbReference>
<dbReference type="FunFam" id="3.40.50.300:FF:000134">
    <property type="entry name" value="Iron-enterobactin ABC transporter ATP-binding protein"/>
    <property type="match status" value="1"/>
</dbReference>
<dbReference type="PROSITE" id="PS50893">
    <property type="entry name" value="ABC_TRANSPORTER_2"/>
    <property type="match status" value="1"/>
</dbReference>
<dbReference type="InterPro" id="IPR027417">
    <property type="entry name" value="P-loop_NTPase"/>
</dbReference>
<dbReference type="SUPFAM" id="SSF52540">
    <property type="entry name" value="P-loop containing nucleoside triphosphate hydrolases"/>
    <property type="match status" value="1"/>
</dbReference>
<dbReference type="SMART" id="SM00382">
    <property type="entry name" value="AAA"/>
    <property type="match status" value="1"/>
</dbReference>
<dbReference type="InterPro" id="IPR003593">
    <property type="entry name" value="AAA+_ATPase"/>
</dbReference>
<dbReference type="EMBL" id="MIHH01000012">
    <property type="protein sequence ID" value="OIQ08309.1"/>
    <property type="molecule type" value="Genomic_DNA"/>
</dbReference>
<evidence type="ECO:0000256" key="2">
    <source>
        <dbReference type="ARBA" id="ARBA00022448"/>
    </source>
</evidence>
<sequence>MAVCKWEPALEAPTDIPAPNAEVVRLTGVSFAYNGSDVLENVNLVVTAGEFLALIGANGAAKTTLMKIMVGLLKPRAGKVELLGQDIRRFREWQRIGYISQNAGHINTSFPATVAEVVASGYYHGWRGMFAARARQRAVQGALELVGIPDLAGRLVGELSGGQRQKVFLARALVSRPMALFLDEPATGIDPPAREEFYRLLEQLNRHEGLTIIIITHDVQAALARAQKIGCVRDRKVYIHTNVNEVDQDHLAEVLGYQIGASHVHL</sequence>
<dbReference type="GO" id="GO:0016887">
    <property type="term" value="F:ATP hydrolysis activity"/>
    <property type="evidence" value="ECO:0007669"/>
    <property type="project" value="InterPro"/>
</dbReference>
<dbReference type="Gene3D" id="3.40.50.300">
    <property type="entry name" value="P-loop containing nucleotide triphosphate hydrolases"/>
    <property type="match status" value="1"/>
</dbReference>
<comment type="caution">
    <text evidence="6">The sequence shown here is derived from an EMBL/GenBank/DDBJ whole genome shotgun (WGS) entry which is preliminary data.</text>
</comment>
<reference evidence="6 7" key="1">
    <citation type="submission" date="2016-08" db="EMBL/GenBank/DDBJ databases">
        <title>Genome-based comparison of Moorella thermoacetic strains.</title>
        <authorList>
            <person name="Poehlein A."/>
            <person name="Bengelsdorf F.R."/>
            <person name="Esser C."/>
            <person name="Duerre P."/>
            <person name="Daniel R."/>
        </authorList>
    </citation>
    <scope>NUCLEOTIDE SEQUENCE [LARGE SCALE GENOMIC DNA]</scope>
    <source>
        <strain evidence="6 7">DSM 11768</strain>
    </source>
</reference>
<evidence type="ECO:0000256" key="1">
    <source>
        <dbReference type="ARBA" id="ARBA00005417"/>
    </source>
</evidence>
<dbReference type="InterPro" id="IPR017871">
    <property type="entry name" value="ABC_transporter-like_CS"/>
</dbReference>
<dbReference type="PANTHER" id="PTHR42734:SF17">
    <property type="entry name" value="METAL TRANSPORT SYSTEM ATP-BINDING PROTEIN TM_0124-RELATED"/>
    <property type="match status" value="1"/>
</dbReference>
<gene>
    <name evidence="6" type="primary">znuC</name>
    <name evidence="6" type="ORF">MOOR_20280</name>
</gene>
<evidence type="ECO:0000256" key="4">
    <source>
        <dbReference type="ARBA" id="ARBA00022840"/>
    </source>
</evidence>
<dbReference type="InterPro" id="IPR050153">
    <property type="entry name" value="Metal_Ion_Import_ABC"/>
</dbReference>
<name>A0A1J5JGK7_NEOTH</name>
<proteinExistence type="inferred from homology"/>
<organism evidence="6 7">
    <name type="scientific">Neomoorella thermoacetica</name>
    <name type="common">Clostridium thermoaceticum</name>
    <dbReference type="NCBI Taxonomy" id="1525"/>
    <lineage>
        <taxon>Bacteria</taxon>
        <taxon>Bacillati</taxon>
        <taxon>Bacillota</taxon>
        <taxon>Clostridia</taxon>
        <taxon>Neomoorellales</taxon>
        <taxon>Neomoorellaceae</taxon>
        <taxon>Neomoorella</taxon>
    </lineage>
</organism>
<evidence type="ECO:0000259" key="5">
    <source>
        <dbReference type="PROSITE" id="PS50893"/>
    </source>
</evidence>
<dbReference type="PROSITE" id="PS00211">
    <property type="entry name" value="ABC_TRANSPORTER_1"/>
    <property type="match status" value="1"/>
</dbReference>
<dbReference type="CDD" id="cd03235">
    <property type="entry name" value="ABC_Metallic_Cations"/>
    <property type="match status" value="1"/>
</dbReference>
<keyword evidence="4 6" id="KW-0067">ATP-binding</keyword>
<dbReference type="InterPro" id="IPR003439">
    <property type="entry name" value="ABC_transporter-like_ATP-bd"/>
</dbReference>